<dbReference type="NCBIfam" id="TIGR00299">
    <property type="entry name" value="nickel pincer cofactor biosynthesis protein LarC"/>
    <property type="match status" value="1"/>
</dbReference>
<comment type="caution">
    <text evidence="4">The sequence shown here is derived from an EMBL/GenBank/DDBJ whole genome shotgun (WGS) entry which is preliminary data.</text>
</comment>
<name>A0A552VCS4_9FIRM</name>
<dbReference type="InterPro" id="IPR002822">
    <property type="entry name" value="Ni_insertion"/>
</dbReference>
<feature type="region of interest" description="Disordered" evidence="3">
    <location>
        <begin position="73"/>
        <end position="97"/>
    </location>
</feature>
<dbReference type="EC" id="4.99.1.12" evidence="2"/>
<dbReference type="PANTHER" id="PTHR36566:SF1">
    <property type="entry name" value="PYRIDINIUM-3,5-BISTHIOCARBOXYLIC ACID MONONUCLEOTIDE NICKEL INSERTION PROTEIN"/>
    <property type="match status" value="1"/>
</dbReference>
<comment type="catalytic activity">
    <reaction evidence="2">
        <text>Ni(II)-pyridinium-3,5-bisthiocarboxylate mononucleotide = pyridinium-3,5-bisthiocarboxylate mononucleotide + Ni(2+)</text>
        <dbReference type="Rhea" id="RHEA:54784"/>
        <dbReference type="ChEBI" id="CHEBI:49786"/>
        <dbReference type="ChEBI" id="CHEBI:137372"/>
        <dbReference type="ChEBI" id="CHEBI:137373"/>
        <dbReference type="EC" id="4.99.1.12"/>
    </reaction>
</comment>
<comment type="function">
    <text evidence="2">Involved in the biosynthesis of a nickel-pincer cofactor ((SCS)Ni(II) pincer complex). Binds Ni(2+), and functions in nickel delivery to pyridinium-3,5-bisthiocarboxylic acid mononucleotide (P2TMN), to form the mature cofactor. Is thus probably required for the activation of nickel-pincer cofactor-dependent enzymes.</text>
</comment>
<keyword evidence="2" id="KW-0456">Lyase</keyword>
<dbReference type="Gene3D" id="3.30.70.1380">
    <property type="entry name" value="Transcriptional regulatory protein pf0864 domain like"/>
    <property type="match status" value="1"/>
</dbReference>
<dbReference type="AlphaFoldDB" id="A0A552VCS4"/>
<evidence type="ECO:0000256" key="2">
    <source>
        <dbReference type="HAMAP-Rule" id="MF_01074"/>
    </source>
</evidence>
<dbReference type="Pfam" id="PF01969">
    <property type="entry name" value="Ni_insertion"/>
    <property type="match status" value="1"/>
</dbReference>
<accession>A0A552VCS4</accession>
<proteinExistence type="inferred from homology"/>
<keyword evidence="1 2" id="KW-0533">Nickel</keyword>
<dbReference type="PANTHER" id="PTHR36566">
    <property type="entry name" value="NICKEL INSERTION PROTEIN-RELATED"/>
    <property type="match status" value="1"/>
</dbReference>
<evidence type="ECO:0000256" key="1">
    <source>
        <dbReference type="ARBA" id="ARBA00022596"/>
    </source>
</evidence>
<protein>
    <recommendedName>
        <fullName evidence="2">Pyridinium-3,5-bisthiocarboxylic acid mononucleotide nickel insertion protein</fullName>
        <shortName evidence="2">P2TMN nickel insertion protein</shortName>
        <ecNumber evidence="2">4.99.1.12</ecNumber>
    </recommendedName>
    <alternativeName>
        <fullName evidence="2">Nickel-pincer cofactor biosynthesis protein LarC</fullName>
    </alternativeName>
</protein>
<dbReference type="GO" id="GO:0016829">
    <property type="term" value="F:lyase activity"/>
    <property type="evidence" value="ECO:0007669"/>
    <property type="project" value="UniProtKB-UniRule"/>
</dbReference>
<evidence type="ECO:0000313" key="5">
    <source>
        <dbReference type="Proteomes" id="UP000319424"/>
    </source>
</evidence>
<comment type="similarity">
    <text evidence="2">Belongs to the LarC family.</text>
</comment>
<evidence type="ECO:0000313" key="4">
    <source>
        <dbReference type="EMBL" id="TRW28274.1"/>
    </source>
</evidence>
<organism evidence="4 5">
    <name type="scientific">Criibacterium bergeronii</name>
    <dbReference type="NCBI Taxonomy" id="1871336"/>
    <lineage>
        <taxon>Bacteria</taxon>
        <taxon>Bacillati</taxon>
        <taxon>Bacillota</taxon>
        <taxon>Clostridia</taxon>
        <taxon>Peptostreptococcales</taxon>
        <taxon>Filifactoraceae</taxon>
        <taxon>Criibacterium</taxon>
    </lineage>
</organism>
<dbReference type="Proteomes" id="UP000319424">
    <property type="component" value="Unassembled WGS sequence"/>
</dbReference>
<dbReference type="OrthoDB" id="9765625at2"/>
<dbReference type="RefSeq" id="WP_144015551.1">
    <property type="nucleotide sequence ID" value="NZ_VJXW01000002.1"/>
</dbReference>
<sequence>MKIYFEAYSGIAGDMVIGSLLDLGASKEKLIHAINSLDIQEKYELVFDRVKKNGIDAYNFDVILETKEHEHNHKCSHGHNHEHEQGHRHSHNHECGHHNGSKIQNFIGEYKGISQDDTFGEKFHNNEHYCDNHNHDHECCHGHNHEHSHEHHHHEHSHTNLEKVYQIIDSTDLSDYVKQNAKNIFHIIAVAESKAHGVDINEVHFHEVGAVDSIIDIVGTCVLLEDLGVSEIYSSQIYEGTGFVKCAHGNMPVPVPAVINIASEHGLKINIIDEMGEHITPTGAAILANFANKKQITSYTPKKIGLGAGNKNFSKTTNILRAIILQEEENDSTIKTAKSVDLQMIETNIDDCCSEILGYLMEKLQDICLDAFYTPIYMKKNRPAYKLSVLCNKNDVAKVEGIIFRQTTTIGVRKYDVQRDMLQREIESFVYNGLELFVKVAFFENESYIYPEYESAKLLSEKLDLPIKKTYDIIINEYLKKAGLFIN</sequence>
<reference evidence="4 5" key="1">
    <citation type="submission" date="2019-07" db="EMBL/GenBank/DDBJ databases">
        <title>Criibacterium bergeronii gen. nov., sp. nov. isolated from human clinical samples.</title>
        <authorList>
            <person name="Maheux A.F."/>
            <person name="Boudreau D.K."/>
            <person name="Berube E."/>
            <person name="Brodeur S."/>
            <person name="Bernard K.A."/>
            <person name="Abed J.Y."/>
            <person name="Ducrey E."/>
            <person name="Guay E.F."/>
            <person name="Raymond F."/>
            <person name="Corbeil J."/>
            <person name="Domingo M.-C."/>
            <person name="Roy P.H."/>
            <person name="Boissinot M."/>
            <person name="Tocheva E.I."/>
            <person name="Omar R.F."/>
        </authorList>
    </citation>
    <scope>NUCLEOTIDE SEQUENCE [LARGE SCALE GENOMIC DNA]</scope>
    <source>
        <strain evidence="4 5">CCRI-24246</strain>
    </source>
</reference>
<evidence type="ECO:0000256" key="3">
    <source>
        <dbReference type="SAM" id="MobiDB-lite"/>
    </source>
</evidence>
<dbReference type="EMBL" id="VJXW01000002">
    <property type="protein sequence ID" value="TRW28274.1"/>
    <property type="molecule type" value="Genomic_DNA"/>
</dbReference>
<dbReference type="HAMAP" id="MF_01074">
    <property type="entry name" value="LarC"/>
    <property type="match status" value="1"/>
</dbReference>
<gene>
    <name evidence="2 4" type="primary">larC</name>
    <name evidence="4" type="ORF">FL857_02080</name>
</gene>
<dbReference type="GO" id="GO:0051604">
    <property type="term" value="P:protein maturation"/>
    <property type="evidence" value="ECO:0007669"/>
    <property type="project" value="UniProtKB-UniRule"/>
</dbReference>
<dbReference type="GO" id="GO:0016151">
    <property type="term" value="F:nickel cation binding"/>
    <property type="evidence" value="ECO:0007669"/>
    <property type="project" value="UniProtKB-UniRule"/>
</dbReference>